<feature type="region of interest" description="Disordered" evidence="1">
    <location>
        <begin position="73"/>
        <end position="94"/>
    </location>
</feature>
<evidence type="ECO:0000313" key="3">
    <source>
        <dbReference type="Proteomes" id="UP000663879"/>
    </source>
</evidence>
<name>A0A813NWZ1_9BILA</name>
<protein>
    <submittedName>
        <fullName evidence="2">Uncharacterized protein</fullName>
    </submittedName>
</protein>
<accession>A0A813NWZ1</accession>
<dbReference type="EMBL" id="CAJNOC010000292">
    <property type="protein sequence ID" value="CAF0740110.1"/>
    <property type="molecule type" value="Genomic_DNA"/>
</dbReference>
<evidence type="ECO:0000256" key="1">
    <source>
        <dbReference type="SAM" id="MobiDB-lite"/>
    </source>
</evidence>
<organism evidence="2 3">
    <name type="scientific">Brachionus calyciflorus</name>
    <dbReference type="NCBI Taxonomy" id="104777"/>
    <lineage>
        <taxon>Eukaryota</taxon>
        <taxon>Metazoa</taxon>
        <taxon>Spiralia</taxon>
        <taxon>Gnathifera</taxon>
        <taxon>Rotifera</taxon>
        <taxon>Eurotatoria</taxon>
        <taxon>Monogononta</taxon>
        <taxon>Pseudotrocha</taxon>
        <taxon>Ploima</taxon>
        <taxon>Brachionidae</taxon>
        <taxon>Brachionus</taxon>
    </lineage>
</organism>
<dbReference type="OrthoDB" id="10540830at2759"/>
<dbReference type="Proteomes" id="UP000663879">
    <property type="component" value="Unassembled WGS sequence"/>
</dbReference>
<sequence>MEINGKYHFKSTFSEQDVLKNKSANDFVDNNKNNLVNDESKVKKNYLQKSQLENLQNIEKLDLNSSFKHEKKSFRKQLSLQPKTNDQHEIKNSKSNWSKLKARMIYIGHAHN</sequence>
<evidence type="ECO:0000313" key="2">
    <source>
        <dbReference type="EMBL" id="CAF0740110.1"/>
    </source>
</evidence>
<keyword evidence="3" id="KW-1185">Reference proteome</keyword>
<dbReference type="AlphaFoldDB" id="A0A813NWZ1"/>
<gene>
    <name evidence="2" type="ORF">OXX778_LOCUS3345</name>
</gene>
<proteinExistence type="predicted"/>
<comment type="caution">
    <text evidence="2">The sequence shown here is derived from an EMBL/GenBank/DDBJ whole genome shotgun (WGS) entry which is preliminary data.</text>
</comment>
<reference evidence="2" key="1">
    <citation type="submission" date="2021-02" db="EMBL/GenBank/DDBJ databases">
        <authorList>
            <person name="Nowell W R."/>
        </authorList>
    </citation>
    <scope>NUCLEOTIDE SEQUENCE</scope>
    <source>
        <strain evidence="2">Ploen Becks lab</strain>
    </source>
</reference>